<dbReference type="InterPro" id="IPR015943">
    <property type="entry name" value="WD40/YVTN_repeat-like_dom_sf"/>
</dbReference>
<dbReference type="PROSITE" id="PS50294">
    <property type="entry name" value="WD_REPEATS_REGION"/>
    <property type="match status" value="1"/>
</dbReference>
<dbReference type="PANTHER" id="PTHR13720:SF33">
    <property type="entry name" value="HELP DOMAIN-CONTAINING PROTEIN"/>
    <property type="match status" value="1"/>
</dbReference>
<dbReference type="SMART" id="SM00320">
    <property type="entry name" value="WD40"/>
    <property type="match status" value="9"/>
</dbReference>
<dbReference type="Pfam" id="PF23409">
    <property type="entry name" value="Beta-prop_EML"/>
    <property type="match status" value="1"/>
</dbReference>
<name>A0A7S4KLV8_GUITH</name>
<dbReference type="FunFam" id="2.130.10.10:FF:000320">
    <property type="entry name" value="echinoderm microtubule-associated protein-like 6"/>
    <property type="match status" value="1"/>
</dbReference>
<comment type="similarity">
    <text evidence="1">Belongs to the WD repeat EMAP family.</text>
</comment>
<dbReference type="InterPro" id="IPR055442">
    <property type="entry name" value="Beta-prop_EML-like_2nd"/>
</dbReference>
<feature type="repeat" description="WD" evidence="4">
    <location>
        <begin position="415"/>
        <end position="447"/>
    </location>
</feature>
<feature type="domain" description="EML-like first beta-propeller" evidence="5">
    <location>
        <begin position="66"/>
        <end position="319"/>
    </location>
</feature>
<dbReference type="GO" id="GO:0008017">
    <property type="term" value="F:microtubule binding"/>
    <property type="evidence" value="ECO:0007669"/>
    <property type="project" value="TreeGrafter"/>
</dbReference>
<reference evidence="7" key="1">
    <citation type="submission" date="2021-01" db="EMBL/GenBank/DDBJ databases">
        <authorList>
            <person name="Corre E."/>
            <person name="Pelletier E."/>
            <person name="Niang G."/>
            <person name="Scheremetjew M."/>
            <person name="Finn R."/>
            <person name="Kale V."/>
            <person name="Holt S."/>
            <person name="Cochrane G."/>
            <person name="Meng A."/>
            <person name="Brown T."/>
            <person name="Cohen L."/>
        </authorList>
    </citation>
    <scope>NUCLEOTIDE SEQUENCE</scope>
    <source>
        <strain evidence="7">CCMP 2712</strain>
    </source>
</reference>
<dbReference type="PROSITE" id="PS50082">
    <property type="entry name" value="WD_REPEATS_2"/>
    <property type="match status" value="2"/>
</dbReference>
<evidence type="ECO:0000256" key="4">
    <source>
        <dbReference type="PROSITE-ProRule" id="PRU00221"/>
    </source>
</evidence>
<evidence type="ECO:0000256" key="3">
    <source>
        <dbReference type="ARBA" id="ARBA00022737"/>
    </source>
</evidence>
<feature type="domain" description="EML-like second beta-propeller" evidence="6">
    <location>
        <begin position="339"/>
        <end position="605"/>
    </location>
</feature>
<dbReference type="SUPFAM" id="SSF50998">
    <property type="entry name" value="Quinoprotein alcohol dehydrogenase-like"/>
    <property type="match status" value="1"/>
</dbReference>
<dbReference type="SUPFAM" id="SSF50978">
    <property type="entry name" value="WD40 repeat-like"/>
    <property type="match status" value="1"/>
</dbReference>
<dbReference type="InterPro" id="IPR036322">
    <property type="entry name" value="WD40_repeat_dom_sf"/>
</dbReference>
<dbReference type="InterPro" id="IPR055439">
    <property type="entry name" value="Beta-prop_EML_1st"/>
</dbReference>
<dbReference type="InterPro" id="IPR005108">
    <property type="entry name" value="HELP"/>
</dbReference>
<organism evidence="7">
    <name type="scientific">Guillardia theta</name>
    <name type="common">Cryptophyte</name>
    <name type="synonym">Cryptomonas phi</name>
    <dbReference type="NCBI Taxonomy" id="55529"/>
    <lineage>
        <taxon>Eukaryota</taxon>
        <taxon>Cryptophyceae</taxon>
        <taxon>Pyrenomonadales</taxon>
        <taxon>Geminigeraceae</taxon>
        <taxon>Guillardia</taxon>
    </lineage>
</organism>
<keyword evidence="2 4" id="KW-0853">WD repeat</keyword>
<dbReference type="Pfam" id="PF03451">
    <property type="entry name" value="HELP"/>
    <property type="match status" value="1"/>
</dbReference>
<evidence type="ECO:0000256" key="1">
    <source>
        <dbReference type="ARBA" id="ARBA00006489"/>
    </source>
</evidence>
<evidence type="ECO:0000313" key="7">
    <source>
        <dbReference type="EMBL" id="CAE2298355.1"/>
    </source>
</evidence>
<dbReference type="AlphaFoldDB" id="A0A7S4KLV8"/>
<dbReference type="PANTHER" id="PTHR13720">
    <property type="entry name" value="WD-40 REPEAT PROTEIN"/>
    <property type="match status" value="1"/>
</dbReference>
<dbReference type="Gene3D" id="2.130.10.10">
    <property type="entry name" value="YVTN repeat-like/Quinoprotein amine dehydrogenase"/>
    <property type="match status" value="2"/>
</dbReference>
<evidence type="ECO:0000259" key="6">
    <source>
        <dbReference type="Pfam" id="PF23414"/>
    </source>
</evidence>
<accession>A0A7S4KLV8</accession>
<keyword evidence="3" id="KW-0677">Repeat</keyword>
<dbReference type="Pfam" id="PF23414">
    <property type="entry name" value="Beta-prop_EML_2"/>
    <property type="match status" value="1"/>
</dbReference>
<dbReference type="EMBL" id="HBKN01018484">
    <property type="protein sequence ID" value="CAE2298355.1"/>
    <property type="molecule type" value="Transcribed_RNA"/>
</dbReference>
<dbReference type="InterPro" id="IPR001680">
    <property type="entry name" value="WD40_rpt"/>
</dbReference>
<protein>
    <recommendedName>
        <fullName evidence="8">HELP domain-containing protein</fullName>
    </recommendedName>
</protein>
<dbReference type="InterPro" id="IPR050630">
    <property type="entry name" value="WD_repeat_EMAP"/>
</dbReference>
<sequence length="609" mass="67803">MEKKAGKDWRKPMDADEAPYNCLQLEHVYGYRGHDCRNNLMYNEEGNLVYMVGAVGVVYRKEGHMQVFYSGHTDDVISLAMHPDKVLVASGQVGKSPVILVWSSVSMQTLSTLRGFHELGVAAMSFNKDGTKLASVGLDVDHSIAIWDWKKGTRIASSPGHTDKIMEARFNPVDDVLVTCGIRHIKFWSMYGDNQMRSKKGVYGQEGVQYTMLCVSFTDAGLSLTGGESGDIFLWKGTHLEWQFEQAHKGPVFALSTYPDGFVSGGKDGRVRLWSGLDPVKVFDFSTTTVTSILTPRIRSACWHDGHVLVGTMSNEIFEVDERNMTQRLLTQSHAGADVWGLDTHPKEDMFATGGEDHTVRVFKVASRKPSMVRELNGGVKCVAYNHDGMLLAAGLVDGQVIIMETRKLTPMHEKRSREETITDIKFSPDGIFLATTCIDGSLDIYDSTVEFELIGSASTTQGCSLIHLDWSTDGRHIQTDNSMGMHQYWDSSSLVEQVGADEVLGRADWHTWTCVSGWSVQGLIPKMSEPSGINAVARSHRRDVLAVANDFGLVRLYRYPCPYVGSKHKRYAGHSSLVANCRFTFNDKYLITVGAKDRAIMQWEHISD</sequence>
<dbReference type="InterPro" id="IPR011047">
    <property type="entry name" value="Quinoprotein_ADH-like_sf"/>
</dbReference>
<feature type="repeat" description="WD" evidence="4">
    <location>
        <begin position="245"/>
        <end position="275"/>
    </location>
</feature>
<gene>
    <name evidence="7" type="ORF">GTHE00462_LOCUS14575</name>
</gene>
<evidence type="ECO:0000259" key="5">
    <source>
        <dbReference type="Pfam" id="PF23409"/>
    </source>
</evidence>
<proteinExistence type="inferred from homology"/>
<evidence type="ECO:0000256" key="2">
    <source>
        <dbReference type="ARBA" id="ARBA00022574"/>
    </source>
</evidence>
<evidence type="ECO:0008006" key="8">
    <source>
        <dbReference type="Google" id="ProtNLM"/>
    </source>
</evidence>